<accession>A0A380JZP3</accession>
<evidence type="ECO:0000256" key="3">
    <source>
        <dbReference type="ARBA" id="ARBA00022801"/>
    </source>
</evidence>
<evidence type="ECO:0000256" key="1">
    <source>
        <dbReference type="ARBA" id="ARBA00009902"/>
    </source>
</evidence>
<dbReference type="InterPro" id="IPR001362">
    <property type="entry name" value="Glyco_hydro_32"/>
</dbReference>
<evidence type="ECO:0000313" key="7">
    <source>
        <dbReference type="EMBL" id="SUN58009.1"/>
    </source>
</evidence>
<dbReference type="InterPro" id="IPR013148">
    <property type="entry name" value="Glyco_hydro_32_N"/>
</dbReference>
<dbReference type="GO" id="GO:0004564">
    <property type="term" value="F:beta-fructofuranosidase activity"/>
    <property type="evidence" value="ECO:0007669"/>
    <property type="project" value="UniProtKB-EC"/>
</dbReference>
<protein>
    <recommendedName>
        <fullName evidence="2">beta-fructofuranosidase</fullName>
        <ecNumber evidence="2">3.2.1.26</ecNumber>
    </recommendedName>
</protein>
<dbReference type="Gene3D" id="2.115.10.20">
    <property type="entry name" value="Glycosyl hydrolase domain, family 43"/>
    <property type="match status" value="1"/>
</dbReference>
<dbReference type="EC" id="3.2.1.26" evidence="2"/>
<comment type="similarity">
    <text evidence="1">Belongs to the glycosyl hydrolase 32 family.</text>
</comment>
<evidence type="ECO:0000259" key="6">
    <source>
        <dbReference type="Pfam" id="PF00251"/>
    </source>
</evidence>
<keyword evidence="4 7" id="KW-0326">Glycosidase</keyword>
<dbReference type="PANTHER" id="PTHR43101:SF1">
    <property type="entry name" value="BETA-FRUCTOSIDASE"/>
    <property type="match status" value="1"/>
</dbReference>
<feature type="signal peptide" evidence="5">
    <location>
        <begin position="1"/>
        <end position="24"/>
    </location>
</feature>
<gene>
    <name evidence="7" type="primary">fruB_1</name>
    <name evidence="7" type="ORF">NCTC12224_00063</name>
</gene>
<evidence type="ECO:0000256" key="5">
    <source>
        <dbReference type="SAM" id="SignalP"/>
    </source>
</evidence>
<reference evidence="7 8" key="1">
    <citation type="submission" date="2018-06" db="EMBL/GenBank/DDBJ databases">
        <authorList>
            <consortium name="Pathogen Informatics"/>
            <person name="Doyle S."/>
        </authorList>
    </citation>
    <scope>NUCLEOTIDE SEQUENCE [LARGE SCALE GENOMIC DNA]</scope>
    <source>
        <strain evidence="7 8">NCTC12224</strain>
    </source>
</reference>
<dbReference type="InterPro" id="IPR023296">
    <property type="entry name" value="Glyco_hydro_beta-prop_sf"/>
</dbReference>
<evidence type="ECO:0000256" key="2">
    <source>
        <dbReference type="ARBA" id="ARBA00012758"/>
    </source>
</evidence>
<dbReference type="Proteomes" id="UP000254924">
    <property type="component" value="Unassembled WGS sequence"/>
</dbReference>
<keyword evidence="8" id="KW-1185">Reference proteome</keyword>
<sequence>MDFSKSKKAILGTVLMSSAALGMALSTPAGQSVFGTSTVYAAQVDNGLKSNSHLSVSSGWSNDLQSISWNSSRGGYDIYYLRSADGASNVFGEQGQNWEHSFTKDFKTYEKQVSAIAAKGGDNTDGWKSAWTGAVIESTGNIKGTSKGQKVAYFSGLKKSDGKQNIWAVASTDGGKTFTQPLNNGKAIMTTNNSLNGVDFRDPYVFTWNGKLMMYVAEGDNIGVYTSTDGVSWSKADKSGASKIGNGTFFKGRSWANNAPVECPVIKTMTMPNGKTKQVLFFGAKDASKGETTGTYYIVGHLDSNGLFAEETDVKRLDQGSDYYGANFSGTTDISQSNKSITSLGWVGNWNYTAKGVHSDEAATSGYLSTLGSYSSARTLTLDNNMTIKQSVIEPSAATTRKYADVTKTHTVRGANAAWSSQWVDREDANWGSVYGLYDVANTNVSQTYTLNFTSTKGNYTGRIYIDIWQGGDYVRFNYDPSNGLYNVKSRSGELDKGLEGQVSSSYYYDGILGNGNGYSADSGLKNWKVAQLKVITDKTSVEFIFPNGQTYTIARYSNSEKQDFKIFTQDPNSANKVTVTVSDNVQNVVK</sequence>
<name>A0A380JZP3_9STRE</name>
<keyword evidence="3 7" id="KW-0378">Hydrolase</keyword>
<evidence type="ECO:0000313" key="8">
    <source>
        <dbReference type="Proteomes" id="UP000254924"/>
    </source>
</evidence>
<dbReference type="SUPFAM" id="SSF75005">
    <property type="entry name" value="Arabinanase/levansucrase/invertase"/>
    <property type="match status" value="1"/>
</dbReference>
<dbReference type="SMART" id="SM00640">
    <property type="entry name" value="Glyco_32"/>
    <property type="match status" value="1"/>
</dbReference>
<dbReference type="Pfam" id="PF00251">
    <property type="entry name" value="Glyco_hydro_32N"/>
    <property type="match status" value="1"/>
</dbReference>
<dbReference type="GO" id="GO:0005975">
    <property type="term" value="P:carbohydrate metabolic process"/>
    <property type="evidence" value="ECO:0007669"/>
    <property type="project" value="InterPro"/>
</dbReference>
<dbReference type="PANTHER" id="PTHR43101">
    <property type="entry name" value="BETA-FRUCTOSIDASE"/>
    <property type="match status" value="1"/>
</dbReference>
<feature type="domain" description="Glycosyl hydrolase family 32 N-terminal" evidence="6">
    <location>
        <begin position="53"/>
        <end position="384"/>
    </location>
</feature>
<evidence type="ECO:0000256" key="4">
    <source>
        <dbReference type="ARBA" id="ARBA00023295"/>
    </source>
</evidence>
<keyword evidence="5" id="KW-0732">Signal</keyword>
<dbReference type="InterPro" id="IPR051214">
    <property type="entry name" value="GH32_Enzymes"/>
</dbReference>
<dbReference type="AlphaFoldDB" id="A0A380JZP3"/>
<feature type="chain" id="PRO_5039538204" description="beta-fructofuranosidase" evidence="5">
    <location>
        <begin position="25"/>
        <end position="591"/>
    </location>
</feature>
<proteinExistence type="inferred from homology"/>
<organism evidence="7 8">
    <name type="scientific">Streptococcus hyointestinalis</name>
    <dbReference type="NCBI Taxonomy" id="1337"/>
    <lineage>
        <taxon>Bacteria</taxon>
        <taxon>Bacillati</taxon>
        <taxon>Bacillota</taxon>
        <taxon>Bacilli</taxon>
        <taxon>Lactobacillales</taxon>
        <taxon>Streptococcaceae</taxon>
        <taxon>Streptococcus</taxon>
    </lineage>
</organism>
<dbReference type="EMBL" id="UHFN01000002">
    <property type="protein sequence ID" value="SUN58009.1"/>
    <property type="molecule type" value="Genomic_DNA"/>
</dbReference>